<protein>
    <recommendedName>
        <fullName evidence="4 5">Large ribosomal subunit protein uL29</fullName>
    </recommendedName>
</protein>
<dbReference type="SUPFAM" id="SSF46561">
    <property type="entry name" value="Ribosomal protein L29 (L29p)"/>
    <property type="match status" value="1"/>
</dbReference>
<dbReference type="PROSITE" id="PS00579">
    <property type="entry name" value="RIBOSOMAL_L29"/>
    <property type="match status" value="1"/>
</dbReference>
<evidence type="ECO:0000313" key="6">
    <source>
        <dbReference type="EMBL" id="NMQ19868.1"/>
    </source>
</evidence>
<dbReference type="InterPro" id="IPR001854">
    <property type="entry name" value="Ribosomal_uL29"/>
</dbReference>
<comment type="similarity">
    <text evidence="1 5">Belongs to the universal ribosomal protein uL29 family.</text>
</comment>
<dbReference type="HAMAP" id="MF_00374">
    <property type="entry name" value="Ribosomal_uL29"/>
    <property type="match status" value="1"/>
</dbReference>
<proteinExistence type="inferred from homology"/>
<dbReference type="InterPro" id="IPR050063">
    <property type="entry name" value="Ribosomal_protein_uL29"/>
</dbReference>
<accession>A0ABX1TKF0</accession>
<dbReference type="PANTHER" id="PTHR10916">
    <property type="entry name" value="60S RIBOSOMAL PROTEIN L35/50S RIBOSOMAL PROTEIN L29"/>
    <property type="match status" value="1"/>
</dbReference>
<keyword evidence="2 5" id="KW-0689">Ribosomal protein</keyword>
<comment type="caution">
    <text evidence="6">The sequence shown here is derived from an EMBL/GenBank/DDBJ whole genome shotgun (WGS) entry which is preliminary data.</text>
</comment>
<evidence type="ECO:0000256" key="3">
    <source>
        <dbReference type="ARBA" id="ARBA00023274"/>
    </source>
</evidence>
<evidence type="ECO:0000256" key="1">
    <source>
        <dbReference type="ARBA" id="ARBA00009254"/>
    </source>
</evidence>
<evidence type="ECO:0000256" key="4">
    <source>
        <dbReference type="ARBA" id="ARBA00035204"/>
    </source>
</evidence>
<dbReference type="RefSeq" id="WP_169249132.1">
    <property type="nucleotide sequence ID" value="NZ_SPMZ01000033.1"/>
</dbReference>
<dbReference type="CDD" id="cd00427">
    <property type="entry name" value="Ribosomal_L29_HIP"/>
    <property type="match status" value="1"/>
</dbReference>
<dbReference type="EMBL" id="SPMZ01000033">
    <property type="protein sequence ID" value="NMQ19868.1"/>
    <property type="molecule type" value="Genomic_DNA"/>
</dbReference>
<name>A0ABX1TKF0_9GAMM</name>
<evidence type="ECO:0000256" key="5">
    <source>
        <dbReference type="HAMAP-Rule" id="MF_00374"/>
    </source>
</evidence>
<sequence length="64" mass="7335">MNASELRHKSADELKQELLALLREQFNLRMQKATGQASKSHLFKQVRRNIARVKMVLSEKAGQA</sequence>
<evidence type="ECO:0000256" key="2">
    <source>
        <dbReference type="ARBA" id="ARBA00022980"/>
    </source>
</evidence>
<dbReference type="InterPro" id="IPR018254">
    <property type="entry name" value="Ribosomal_uL29_CS"/>
</dbReference>
<dbReference type="Pfam" id="PF00831">
    <property type="entry name" value="Ribosomal_L29"/>
    <property type="match status" value="1"/>
</dbReference>
<dbReference type="GO" id="GO:0005840">
    <property type="term" value="C:ribosome"/>
    <property type="evidence" value="ECO:0007669"/>
    <property type="project" value="UniProtKB-KW"/>
</dbReference>
<dbReference type="Proteomes" id="UP000760480">
    <property type="component" value="Unassembled WGS sequence"/>
</dbReference>
<keyword evidence="3 5" id="KW-0687">Ribonucleoprotein</keyword>
<gene>
    <name evidence="5 6" type="primary">rpmC</name>
    <name evidence="6" type="ORF">E4P82_12060</name>
</gene>
<dbReference type="PANTHER" id="PTHR10916:SF0">
    <property type="entry name" value="LARGE RIBOSOMAL SUBUNIT PROTEIN UL29C"/>
    <property type="match status" value="1"/>
</dbReference>
<dbReference type="NCBIfam" id="TIGR00012">
    <property type="entry name" value="L29"/>
    <property type="match status" value="1"/>
</dbReference>
<organism evidence="6 7">
    <name type="scientific">Candidatus Competibacter phosphatis</name>
    <dbReference type="NCBI Taxonomy" id="221280"/>
    <lineage>
        <taxon>Bacteria</taxon>
        <taxon>Pseudomonadati</taxon>
        <taxon>Pseudomonadota</taxon>
        <taxon>Gammaproteobacteria</taxon>
        <taxon>Candidatus Competibacteraceae</taxon>
        <taxon>Candidatus Competibacter</taxon>
    </lineage>
</organism>
<reference evidence="6 7" key="1">
    <citation type="submission" date="2019-03" db="EMBL/GenBank/DDBJ databases">
        <title>Metabolic reconstructions from genomes of highly enriched 'Candidatus Accumulibacter' and 'Candidatus Competibacter' bioreactor populations.</title>
        <authorList>
            <person name="Annavajhala M.K."/>
            <person name="Welles L."/>
            <person name="Abbas B."/>
            <person name="Sorokin D."/>
            <person name="Park H."/>
            <person name="Van Loosdrecht M."/>
            <person name="Chandran K."/>
        </authorList>
    </citation>
    <scope>NUCLEOTIDE SEQUENCE [LARGE SCALE GENOMIC DNA]</scope>
    <source>
        <strain evidence="6 7">SBR_G</strain>
    </source>
</reference>
<evidence type="ECO:0000313" key="7">
    <source>
        <dbReference type="Proteomes" id="UP000760480"/>
    </source>
</evidence>
<keyword evidence="7" id="KW-1185">Reference proteome</keyword>
<dbReference type="InterPro" id="IPR036049">
    <property type="entry name" value="Ribosomal_uL29_sf"/>
</dbReference>
<dbReference type="Gene3D" id="1.10.287.310">
    <property type="match status" value="1"/>
</dbReference>